<sequence>MKKWKCDSKGHDEQGCFDYAVRNFIVLLHRGSISEQYGTATVN</sequence>
<comment type="caution">
    <text evidence="1">The sequence shown here is derived from an EMBL/GenBank/DDBJ whole genome shotgun (WGS) entry which is preliminary data.</text>
</comment>
<proteinExistence type="predicted"/>
<dbReference type="AlphaFoldDB" id="A0AAD5G1M9"/>
<evidence type="ECO:0000313" key="1">
    <source>
        <dbReference type="EMBL" id="KAI7724481.1"/>
    </source>
</evidence>
<keyword evidence="2" id="KW-1185">Reference proteome</keyword>
<protein>
    <submittedName>
        <fullName evidence="1">Uncharacterized protein</fullName>
    </submittedName>
</protein>
<name>A0AAD5G1M9_AMBAR</name>
<dbReference type="Proteomes" id="UP001206925">
    <property type="component" value="Unassembled WGS sequence"/>
</dbReference>
<gene>
    <name evidence="1" type="ORF">M8C21_006290</name>
</gene>
<reference evidence="1" key="1">
    <citation type="submission" date="2022-06" db="EMBL/GenBank/DDBJ databases">
        <title>Uncovering the hologenomic basis of an extraordinary plant invasion.</title>
        <authorList>
            <person name="Bieker V.C."/>
            <person name="Martin M.D."/>
            <person name="Gilbert T."/>
            <person name="Hodgins K."/>
            <person name="Battlay P."/>
            <person name="Petersen B."/>
            <person name="Wilson J."/>
        </authorList>
    </citation>
    <scope>NUCLEOTIDE SEQUENCE</scope>
    <source>
        <strain evidence="1">AA19_3_7</strain>
        <tissue evidence="1">Leaf</tissue>
    </source>
</reference>
<organism evidence="1 2">
    <name type="scientific">Ambrosia artemisiifolia</name>
    <name type="common">Common ragweed</name>
    <dbReference type="NCBI Taxonomy" id="4212"/>
    <lineage>
        <taxon>Eukaryota</taxon>
        <taxon>Viridiplantae</taxon>
        <taxon>Streptophyta</taxon>
        <taxon>Embryophyta</taxon>
        <taxon>Tracheophyta</taxon>
        <taxon>Spermatophyta</taxon>
        <taxon>Magnoliopsida</taxon>
        <taxon>eudicotyledons</taxon>
        <taxon>Gunneridae</taxon>
        <taxon>Pentapetalae</taxon>
        <taxon>asterids</taxon>
        <taxon>campanulids</taxon>
        <taxon>Asterales</taxon>
        <taxon>Asteraceae</taxon>
        <taxon>Asteroideae</taxon>
        <taxon>Heliantheae alliance</taxon>
        <taxon>Heliantheae</taxon>
        <taxon>Ambrosia</taxon>
    </lineage>
</organism>
<evidence type="ECO:0000313" key="2">
    <source>
        <dbReference type="Proteomes" id="UP001206925"/>
    </source>
</evidence>
<dbReference type="EMBL" id="JAMZMK010012211">
    <property type="protein sequence ID" value="KAI7724481.1"/>
    <property type="molecule type" value="Genomic_DNA"/>
</dbReference>
<accession>A0AAD5G1M9</accession>